<evidence type="ECO:0008006" key="3">
    <source>
        <dbReference type="Google" id="ProtNLM"/>
    </source>
</evidence>
<keyword evidence="2" id="KW-1185">Reference proteome</keyword>
<proteinExistence type="predicted"/>
<gene>
    <name evidence="1" type="ORF">GNT65_20290</name>
</gene>
<accession>A0A6L7I6G7</accession>
<comment type="caution">
    <text evidence="1">The sequence shown here is derived from an EMBL/GenBank/DDBJ whole genome shotgun (WGS) entry which is preliminary data.</text>
</comment>
<name>A0A6L7I6G7_9GAMM</name>
<dbReference type="Proteomes" id="UP000474778">
    <property type="component" value="Unassembled WGS sequence"/>
</dbReference>
<reference evidence="1 2" key="1">
    <citation type="submission" date="2019-12" db="EMBL/GenBank/DDBJ databases">
        <title>Shewanella insulae sp. nov., isolated from a tidal flat.</title>
        <authorList>
            <person name="Yoon J.-H."/>
        </authorList>
    </citation>
    <scope>NUCLEOTIDE SEQUENCE [LARGE SCALE GENOMIC DNA]</scope>
    <source>
        <strain evidence="1 2">JBTF-M18</strain>
    </source>
</reference>
<dbReference type="RefSeq" id="WP_160798970.1">
    <property type="nucleotide sequence ID" value="NZ_WRPA01000030.1"/>
</dbReference>
<organism evidence="1 2">
    <name type="scientific">Shewanella insulae</name>
    <dbReference type="NCBI Taxonomy" id="2681496"/>
    <lineage>
        <taxon>Bacteria</taxon>
        <taxon>Pseudomonadati</taxon>
        <taxon>Pseudomonadota</taxon>
        <taxon>Gammaproteobacteria</taxon>
        <taxon>Alteromonadales</taxon>
        <taxon>Shewanellaceae</taxon>
        <taxon>Shewanella</taxon>
    </lineage>
</organism>
<dbReference type="AlphaFoldDB" id="A0A6L7I6G7"/>
<evidence type="ECO:0000313" key="1">
    <source>
        <dbReference type="EMBL" id="MXR71001.1"/>
    </source>
</evidence>
<evidence type="ECO:0000313" key="2">
    <source>
        <dbReference type="Proteomes" id="UP000474778"/>
    </source>
</evidence>
<sequence length="112" mass="12931">MNLRYLIGLCLFLVGCDGDGIKDKDPDERMVREAMCAVASERFQLYDEAKRHRAHGIEAGRIRFNRDGTPNDFTEQIHKVRPMMNNLSKDYNAEYLKTRCDKKITVGEFNSA</sequence>
<dbReference type="PROSITE" id="PS51257">
    <property type="entry name" value="PROKAR_LIPOPROTEIN"/>
    <property type="match status" value="1"/>
</dbReference>
<protein>
    <recommendedName>
        <fullName evidence="3">Lipoprotein</fullName>
    </recommendedName>
</protein>
<dbReference type="EMBL" id="WRPA01000030">
    <property type="protein sequence ID" value="MXR71001.1"/>
    <property type="molecule type" value="Genomic_DNA"/>
</dbReference>